<sequence length="177" mass="19245">MADDPFEDLLNLEDQFYQEGYQQGYDDGVKAGRIEGRTFGLEKGFAKFLESGRLYGRSVVWANRLPSSSTTTAQSASTDSETGSNTVKEEKQQLPSLSRNPRLEKHITALHDLMEPDTLSVMNTDEAVEDFDDRLKRAQGKAKIIERMVGEAASAPARAGAQGANQQGQEAAAAASS</sequence>
<dbReference type="PANTHER" id="PTHR28532:SF1">
    <property type="entry name" value="ORAL CANCER OVEREXPRESSED 1"/>
    <property type="match status" value="1"/>
</dbReference>
<dbReference type="InterPro" id="IPR052436">
    <property type="entry name" value="LTO1_adapter"/>
</dbReference>
<accession>A0AAN6NAM0</accession>
<feature type="compositionally biased region" description="Low complexity" evidence="2">
    <location>
        <begin position="67"/>
        <end position="82"/>
    </location>
</feature>
<reference evidence="5" key="1">
    <citation type="journal article" date="2023" name="Mol. Phylogenet. Evol.">
        <title>Genome-scale phylogeny and comparative genomics of the fungal order Sordariales.</title>
        <authorList>
            <person name="Hensen N."/>
            <person name="Bonometti L."/>
            <person name="Westerberg I."/>
            <person name="Brannstrom I.O."/>
            <person name="Guillou S."/>
            <person name="Cros-Aarteil S."/>
            <person name="Calhoun S."/>
            <person name="Haridas S."/>
            <person name="Kuo A."/>
            <person name="Mondo S."/>
            <person name="Pangilinan J."/>
            <person name="Riley R."/>
            <person name="LaButti K."/>
            <person name="Andreopoulos B."/>
            <person name="Lipzen A."/>
            <person name="Chen C."/>
            <person name="Yan M."/>
            <person name="Daum C."/>
            <person name="Ng V."/>
            <person name="Clum A."/>
            <person name="Steindorff A."/>
            <person name="Ohm R.A."/>
            <person name="Martin F."/>
            <person name="Silar P."/>
            <person name="Natvig D.O."/>
            <person name="Lalanne C."/>
            <person name="Gautier V."/>
            <person name="Ament-Velasquez S.L."/>
            <person name="Kruys A."/>
            <person name="Hutchinson M.I."/>
            <person name="Powell A.J."/>
            <person name="Barry K."/>
            <person name="Miller A.N."/>
            <person name="Grigoriev I.V."/>
            <person name="Debuchy R."/>
            <person name="Gladieux P."/>
            <person name="Hiltunen Thoren M."/>
            <person name="Johannesson H."/>
        </authorList>
    </citation>
    <scope>NUCLEOTIDE SEQUENCE [LARGE SCALE GENOMIC DNA]</scope>
    <source>
        <strain evidence="5">CBS 340.73</strain>
    </source>
</reference>
<name>A0AAN6NAM0_9PEZI</name>
<protein>
    <submittedName>
        <fullName evidence="4">DUF1715 domain-containing protein</fullName>
    </submittedName>
</protein>
<comment type="similarity">
    <text evidence="1">Belongs to the LTO1 family.</text>
</comment>
<proteinExistence type="inferred from homology"/>
<dbReference type="AlphaFoldDB" id="A0AAN6NAM0"/>
<evidence type="ECO:0000313" key="5">
    <source>
        <dbReference type="Proteomes" id="UP001303473"/>
    </source>
</evidence>
<dbReference type="EMBL" id="MU853775">
    <property type="protein sequence ID" value="KAK3942247.1"/>
    <property type="molecule type" value="Genomic_DNA"/>
</dbReference>
<feature type="region of interest" description="Disordered" evidence="2">
    <location>
        <begin position="153"/>
        <end position="177"/>
    </location>
</feature>
<feature type="region of interest" description="Disordered" evidence="2">
    <location>
        <begin position="66"/>
        <end position="103"/>
    </location>
</feature>
<evidence type="ECO:0000313" key="4">
    <source>
        <dbReference type="EMBL" id="KAK3942247.1"/>
    </source>
</evidence>
<dbReference type="PANTHER" id="PTHR28532">
    <property type="entry name" value="GEO13458P1"/>
    <property type="match status" value="1"/>
</dbReference>
<feature type="domain" description="Essential protein Yae1 N-terminal" evidence="3">
    <location>
        <begin position="20"/>
        <end position="57"/>
    </location>
</feature>
<organism evidence="4 5">
    <name type="scientific">Diplogelasinospora grovesii</name>
    <dbReference type="NCBI Taxonomy" id="303347"/>
    <lineage>
        <taxon>Eukaryota</taxon>
        <taxon>Fungi</taxon>
        <taxon>Dikarya</taxon>
        <taxon>Ascomycota</taxon>
        <taxon>Pezizomycotina</taxon>
        <taxon>Sordariomycetes</taxon>
        <taxon>Sordariomycetidae</taxon>
        <taxon>Sordariales</taxon>
        <taxon>Diplogelasinosporaceae</taxon>
        <taxon>Diplogelasinospora</taxon>
    </lineage>
</organism>
<evidence type="ECO:0000256" key="1">
    <source>
        <dbReference type="ARBA" id="ARBA00038090"/>
    </source>
</evidence>
<dbReference type="InterPro" id="IPR019191">
    <property type="entry name" value="Essential_protein_Yae1_N"/>
</dbReference>
<dbReference type="Proteomes" id="UP001303473">
    <property type="component" value="Unassembled WGS sequence"/>
</dbReference>
<evidence type="ECO:0000259" key="3">
    <source>
        <dbReference type="Pfam" id="PF09811"/>
    </source>
</evidence>
<evidence type="ECO:0000256" key="2">
    <source>
        <dbReference type="SAM" id="MobiDB-lite"/>
    </source>
</evidence>
<dbReference type="Pfam" id="PF09811">
    <property type="entry name" value="Yae1_N"/>
    <property type="match status" value="1"/>
</dbReference>
<comment type="caution">
    <text evidence="4">The sequence shown here is derived from an EMBL/GenBank/DDBJ whole genome shotgun (WGS) entry which is preliminary data.</text>
</comment>
<keyword evidence="5" id="KW-1185">Reference proteome</keyword>
<gene>
    <name evidence="4" type="ORF">QBC46DRAFT_77915</name>
</gene>